<dbReference type="InterPro" id="IPR036880">
    <property type="entry name" value="Kunitz_BPTI_sf"/>
</dbReference>
<dbReference type="SMART" id="SM00131">
    <property type="entry name" value="KU"/>
    <property type="match status" value="1"/>
</dbReference>
<comment type="caution">
    <text evidence="4">The sequence shown here is derived from an EMBL/GenBank/DDBJ whole genome shotgun (WGS) entry which is preliminary data.</text>
</comment>
<dbReference type="PANTHER" id="PTHR10083:SF374">
    <property type="entry name" value="BPTI_KUNITZ INHIBITOR DOMAIN-CONTAINING PROTEIN"/>
    <property type="match status" value="1"/>
</dbReference>
<dbReference type="CDD" id="cd00109">
    <property type="entry name" value="Kunitz-type"/>
    <property type="match status" value="1"/>
</dbReference>
<dbReference type="PROSITE" id="PS50279">
    <property type="entry name" value="BPTI_KUNITZ_2"/>
    <property type="match status" value="1"/>
</dbReference>
<dbReference type="AlphaFoldDB" id="A0AAV2T9H3"/>
<dbReference type="EMBL" id="CAXLJL010000157">
    <property type="protein sequence ID" value="CAL5133805.1"/>
    <property type="molecule type" value="Genomic_DNA"/>
</dbReference>
<evidence type="ECO:0000313" key="5">
    <source>
        <dbReference type="Proteomes" id="UP001497525"/>
    </source>
</evidence>
<dbReference type="PRINTS" id="PR00759">
    <property type="entry name" value="BASICPTASE"/>
</dbReference>
<feature type="chain" id="PRO_5043449893" description="BPTI/Kunitz inhibitor domain-containing protein" evidence="2">
    <location>
        <begin position="22"/>
        <end position="81"/>
    </location>
</feature>
<sequence length="81" mass="8840">MYPSNLVIVVFVVILVSQGLISSGIRHACTLPLDPGPCTGYFLDYGFDPVRGRCIPFVYGGCGGNHNRFEDLKQCERSCAV</sequence>
<name>A0AAV2T9H3_CALDB</name>
<accession>A0AAV2T9H3</accession>
<dbReference type="InterPro" id="IPR050098">
    <property type="entry name" value="TFPI/VKTCI-like"/>
</dbReference>
<dbReference type="FunFam" id="4.10.410.10:FF:000020">
    <property type="entry name" value="Collagen, type VI, alpha 3"/>
    <property type="match status" value="1"/>
</dbReference>
<proteinExistence type="predicted"/>
<dbReference type="Pfam" id="PF00014">
    <property type="entry name" value="Kunitz_BPTI"/>
    <property type="match status" value="1"/>
</dbReference>
<dbReference type="PANTHER" id="PTHR10083">
    <property type="entry name" value="KUNITZ-TYPE PROTEASE INHIBITOR-RELATED"/>
    <property type="match status" value="1"/>
</dbReference>
<dbReference type="InterPro" id="IPR002223">
    <property type="entry name" value="Kunitz_BPTI"/>
</dbReference>
<dbReference type="GO" id="GO:0004867">
    <property type="term" value="F:serine-type endopeptidase inhibitor activity"/>
    <property type="evidence" value="ECO:0007669"/>
    <property type="project" value="InterPro"/>
</dbReference>
<protein>
    <recommendedName>
        <fullName evidence="3">BPTI/Kunitz inhibitor domain-containing protein</fullName>
    </recommendedName>
</protein>
<feature type="signal peptide" evidence="2">
    <location>
        <begin position="1"/>
        <end position="21"/>
    </location>
</feature>
<feature type="domain" description="BPTI/Kunitz inhibitor" evidence="3">
    <location>
        <begin position="29"/>
        <end position="79"/>
    </location>
</feature>
<dbReference type="GO" id="GO:0005615">
    <property type="term" value="C:extracellular space"/>
    <property type="evidence" value="ECO:0007669"/>
    <property type="project" value="TreeGrafter"/>
</dbReference>
<evidence type="ECO:0000313" key="4">
    <source>
        <dbReference type="EMBL" id="CAL5133805.1"/>
    </source>
</evidence>
<dbReference type="Proteomes" id="UP001497525">
    <property type="component" value="Unassembled WGS sequence"/>
</dbReference>
<dbReference type="InterPro" id="IPR020901">
    <property type="entry name" value="Prtase_inh_Kunz-CS"/>
</dbReference>
<dbReference type="PROSITE" id="PS00280">
    <property type="entry name" value="BPTI_KUNITZ_1"/>
    <property type="match status" value="1"/>
</dbReference>
<evidence type="ECO:0000256" key="2">
    <source>
        <dbReference type="SAM" id="SignalP"/>
    </source>
</evidence>
<keyword evidence="1" id="KW-1015">Disulfide bond</keyword>
<evidence type="ECO:0000259" key="3">
    <source>
        <dbReference type="PROSITE" id="PS50279"/>
    </source>
</evidence>
<gene>
    <name evidence="4" type="ORF">CDAUBV1_LOCUS7042</name>
</gene>
<organism evidence="4 5">
    <name type="scientific">Calicophoron daubneyi</name>
    <name type="common">Rumen fluke</name>
    <name type="synonym">Paramphistomum daubneyi</name>
    <dbReference type="NCBI Taxonomy" id="300641"/>
    <lineage>
        <taxon>Eukaryota</taxon>
        <taxon>Metazoa</taxon>
        <taxon>Spiralia</taxon>
        <taxon>Lophotrochozoa</taxon>
        <taxon>Platyhelminthes</taxon>
        <taxon>Trematoda</taxon>
        <taxon>Digenea</taxon>
        <taxon>Plagiorchiida</taxon>
        <taxon>Pronocephalata</taxon>
        <taxon>Paramphistomoidea</taxon>
        <taxon>Paramphistomidae</taxon>
        <taxon>Calicophoron</taxon>
    </lineage>
</organism>
<dbReference type="Gene3D" id="4.10.410.10">
    <property type="entry name" value="Pancreatic trypsin inhibitor Kunitz domain"/>
    <property type="match status" value="1"/>
</dbReference>
<evidence type="ECO:0000256" key="1">
    <source>
        <dbReference type="ARBA" id="ARBA00023157"/>
    </source>
</evidence>
<reference evidence="4" key="1">
    <citation type="submission" date="2024-06" db="EMBL/GenBank/DDBJ databases">
        <authorList>
            <person name="Liu X."/>
            <person name="Lenzi L."/>
            <person name="Haldenby T S."/>
            <person name="Uol C."/>
        </authorList>
    </citation>
    <scope>NUCLEOTIDE SEQUENCE</scope>
</reference>
<dbReference type="SUPFAM" id="SSF57362">
    <property type="entry name" value="BPTI-like"/>
    <property type="match status" value="1"/>
</dbReference>
<keyword evidence="2" id="KW-0732">Signal</keyword>